<gene>
    <name evidence="2" type="ORF">I6H43_17375</name>
</gene>
<dbReference type="SUPFAM" id="SSF140591">
    <property type="entry name" value="Type III secretion system domain"/>
    <property type="match status" value="1"/>
</dbReference>
<dbReference type="NCBIfam" id="TIGR02509">
    <property type="entry name" value="type_III_yopR"/>
    <property type="match status" value="1"/>
</dbReference>
<keyword evidence="3" id="KW-1185">Reference proteome</keyword>
<proteinExistence type="predicted"/>
<evidence type="ECO:0000313" key="3">
    <source>
        <dbReference type="Proteomes" id="UP000595481"/>
    </source>
</evidence>
<dbReference type="EMBL" id="CP066092">
    <property type="protein sequence ID" value="QQB19272.1"/>
    <property type="molecule type" value="Genomic_DNA"/>
</dbReference>
<dbReference type="InterPro" id="IPR041814">
    <property type="entry name" value="YopR_core"/>
</dbReference>
<feature type="region of interest" description="Disordered" evidence="1">
    <location>
        <begin position="1"/>
        <end position="24"/>
    </location>
</feature>
<organism evidence="2 3">
    <name type="scientific">Aeromonas jandaei</name>
    <dbReference type="NCBI Taxonomy" id="650"/>
    <lineage>
        <taxon>Bacteria</taxon>
        <taxon>Pseudomonadati</taxon>
        <taxon>Pseudomonadota</taxon>
        <taxon>Gammaproteobacteria</taxon>
        <taxon>Aeromonadales</taxon>
        <taxon>Aeromonadaceae</taxon>
        <taxon>Aeromonas</taxon>
    </lineage>
</organism>
<name>A0A7T4A8G6_AERJA</name>
<accession>A0A7T4A8G6</accession>
<dbReference type="RefSeq" id="WP_042031483.1">
    <property type="nucleotide sequence ID" value="NZ_CAWMFX010000027.1"/>
</dbReference>
<sequence length="183" mass="20575">MKVDGNELGTRPLAVTPPGLPPPAAAERQQFERLLAKEESSALLTRWKEGTPLEALLEGHSPATRRELLWQVYQQDEKTAGVADQLFKPVASKLIERFGERQLPVVAAIDLPELRALMREFDPLSSRRETVLLKVMAELRGQGAWSGNDYLAELARRELMTLIPHNGMVNNLVRHAHKLDLEE</sequence>
<evidence type="ECO:0000313" key="2">
    <source>
        <dbReference type="EMBL" id="QQB19272.1"/>
    </source>
</evidence>
<reference evidence="2 3" key="1">
    <citation type="submission" date="2020-12" db="EMBL/GenBank/DDBJ databases">
        <title>FDA dAtabase for Regulatory Grade micrObial Sequences (FDA-ARGOS): Supporting development and validation of Infectious Disease Dx tests.</title>
        <authorList>
            <person name="Sproer C."/>
            <person name="Gronow S."/>
            <person name="Severitt S."/>
            <person name="Schroder I."/>
            <person name="Tallon L."/>
            <person name="Sadzewicz L."/>
            <person name="Zhao X."/>
            <person name="Boylan J."/>
            <person name="Ott S."/>
            <person name="Bowen H."/>
            <person name="Vavikolanu K."/>
            <person name="Mehta A."/>
            <person name="Aluvathingal J."/>
            <person name="Nadendla S."/>
            <person name="Lowell S."/>
            <person name="Myers T."/>
            <person name="Yan Y."/>
            <person name="Sichtig H."/>
        </authorList>
    </citation>
    <scope>NUCLEOTIDE SEQUENCE [LARGE SCALE GENOMIC DNA]</scope>
    <source>
        <strain evidence="2 3">FDAARGOS_986</strain>
    </source>
</reference>
<dbReference type="InterPro" id="IPR013349">
    <property type="entry name" value="T3SS_YopR"/>
</dbReference>
<dbReference type="Proteomes" id="UP000595481">
    <property type="component" value="Chromosome"/>
</dbReference>
<evidence type="ECO:0000256" key="1">
    <source>
        <dbReference type="SAM" id="MobiDB-lite"/>
    </source>
</evidence>
<protein>
    <submittedName>
        <fullName evidence="2">YopR family T3SS polymerization control protein</fullName>
    </submittedName>
</protein>
<dbReference type="Pfam" id="PF09025">
    <property type="entry name" value="T3SS_needle_reg"/>
    <property type="match status" value="1"/>
</dbReference>
<dbReference type="Gene3D" id="1.10.10.1000">
    <property type="entry name" value="Type III secretion system virulence factor YopR, core domain"/>
    <property type="match status" value="1"/>
</dbReference>
<dbReference type="GeneID" id="69553084"/>